<dbReference type="STRING" id="471514.AN477_08495"/>
<keyword evidence="1" id="KW-0812">Transmembrane</keyword>
<keyword evidence="1" id="KW-1133">Transmembrane helix</keyword>
<keyword evidence="1" id="KW-0472">Membrane</keyword>
<feature type="transmembrane region" description="Helical" evidence="1">
    <location>
        <begin position="63"/>
        <end position="86"/>
    </location>
</feature>
<accession>A0A0P9CMC5</accession>
<evidence type="ECO:0000313" key="3">
    <source>
        <dbReference type="Proteomes" id="UP000050482"/>
    </source>
</evidence>
<feature type="transmembrane region" description="Helical" evidence="1">
    <location>
        <begin position="122"/>
        <end position="145"/>
    </location>
</feature>
<comment type="caution">
    <text evidence="2">The sequence shown here is derived from an EMBL/GenBank/DDBJ whole genome shotgun (WGS) entry which is preliminary data.</text>
</comment>
<protein>
    <submittedName>
        <fullName evidence="2">Uncharacterized protein</fullName>
    </submittedName>
</protein>
<dbReference type="AlphaFoldDB" id="A0A0P9CMC5"/>
<evidence type="ECO:0000313" key="2">
    <source>
        <dbReference type="EMBL" id="KPV44105.1"/>
    </source>
</evidence>
<dbReference type="EMBL" id="LJCO01000040">
    <property type="protein sequence ID" value="KPV44105.1"/>
    <property type="molecule type" value="Genomic_DNA"/>
</dbReference>
<organism evidence="2 3">
    <name type="scientific">Alicyclobacillus ferrooxydans</name>
    <dbReference type="NCBI Taxonomy" id="471514"/>
    <lineage>
        <taxon>Bacteria</taxon>
        <taxon>Bacillati</taxon>
        <taxon>Bacillota</taxon>
        <taxon>Bacilli</taxon>
        <taxon>Bacillales</taxon>
        <taxon>Alicyclobacillaceae</taxon>
        <taxon>Alicyclobacillus</taxon>
    </lineage>
</organism>
<feature type="transmembrane region" description="Helical" evidence="1">
    <location>
        <begin position="28"/>
        <end position="51"/>
    </location>
</feature>
<reference evidence="2 3" key="1">
    <citation type="submission" date="2015-09" db="EMBL/GenBank/DDBJ databases">
        <title>Draft genome sequence of Alicyclobacillus ferrooxydans DSM 22381.</title>
        <authorList>
            <person name="Hemp J."/>
        </authorList>
    </citation>
    <scope>NUCLEOTIDE SEQUENCE [LARGE SCALE GENOMIC DNA]</scope>
    <source>
        <strain evidence="2 3">TC-34</strain>
    </source>
</reference>
<dbReference type="Proteomes" id="UP000050482">
    <property type="component" value="Unassembled WGS sequence"/>
</dbReference>
<sequence>MSLAVCTFLAWITILILAMLPKTLTLLEMVFLFFVCTIFELSIFTIFHLNLHWIEVSTSPEKSFANLTIRLICVPVILVIISNVQFYPSNTLRWILLTTIVVLGVILQKIMQWLGIITTPHWNMWLTILMWCSYFAFARVMVWFIRYLKKTEDRVA</sequence>
<evidence type="ECO:0000256" key="1">
    <source>
        <dbReference type="SAM" id="Phobius"/>
    </source>
</evidence>
<feature type="transmembrane region" description="Helical" evidence="1">
    <location>
        <begin position="92"/>
        <end position="110"/>
    </location>
</feature>
<proteinExistence type="predicted"/>
<keyword evidence="3" id="KW-1185">Reference proteome</keyword>
<gene>
    <name evidence="2" type="ORF">AN477_08495</name>
</gene>
<name>A0A0P9CMC5_9BACL</name>
<dbReference type="PATRIC" id="fig|471514.4.peg.881"/>